<dbReference type="EMBL" id="JAWIZZ010000053">
    <property type="protein sequence ID" value="KAK5778429.1"/>
    <property type="molecule type" value="Genomic_DNA"/>
</dbReference>
<comment type="caution">
    <text evidence="2">The sequence shown here is derived from an EMBL/GenBank/DDBJ whole genome shotgun (WGS) entry which is preliminary data.</text>
</comment>
<dbReference type="Proteomes" id="UP001306508">
    <property type="component" value="Unassembled WGS sequence"/>
</dbReference>
<evidence type="ECO:0000313" key="3">
    <source>
        <dbReference type="Proteomes" id="UP001306508"/>
    </source>
</evidence>
<feature type="region of interest" description="Disordered" evidence="1">
    <location>
        <begin position="331"/>
        <end position="558"/>
    </location>
</feature>
<dbReference type="AlphaFoldDB" id="A0AAN7VZW8"/>
<gene>
    <name evidence="2" type="ORF">RI543_004093</name>
</gene>
<proteinExistence type="predicted"/>
<dbReference type="InterPro" id="IPR026248">
    <property type="entry name" value="Fyv8"/>
</dbReference>
<accession>A0AAN7VZW8</accession>
<name>A0AAN7VZW8_9SACH</name>
<keyword evidence="3" id="KW-1185">Reference proteome</keyword>
<feature type="compositionally biased region" description="Acidic residues" evidence="1">
    <location>
        <begin position="526"/>
        <end position="538"/>
    </location>
</feature>
<evidence type="ECO:0000313" key="2">
    <source>
        <dbReference type="EMBL" id="KAK5778429.1"/>
    </source>
</evidence>
<feature type="compositionally biased region" description="Basic and acidic residues" evidence="1">
    <location>
        <begin position="488"/>
        <end position="525"/>
    </location>
</feature>
<protein>
    <recommendedName>
        <fullName evidence="4">Protein FYV8</fullName>
    </recommendedName>
</protein>
<feature type="compositionally biased region" description="Basic and acidic residues" evidence="1">
    <location>
        <begin position="351"/>
        <end position="362"/>
    </location>
</feature>
<feature type="region of interest" description="Disordered" evidence="1">
    <location>
        <begin position="23"/>
        <end position="57"/>
    </location>
</feature>
<feature type="compositionally biased region" description="Basic and acidic residues" evidence="1">
    <location>
        <begin position="369"/>
        <end position="386"/>
    </location>
</feature>
<feature type="compositionally biased region" description="Basic and acidic residues" evidence="1">
    <location>
        <begin position="539"/>
        <end position="552"/>
    </location>
</feature>
<organism evidence="2 3">
    <name type="scientific">Arxiozyma heterogenica</name>
    <dbReference type="NCBI Taxonomy" id="278026"/>
    <lineage>
        <taxon>Eukaryota</taxon>
        <taxon>Fungi</taxon>
        <taxon>Dikarya</taxon>
        <taxon>Ascomycota</taxon>
        <taxon>Saccharomycotina</taxon>
        <taxon>Saccharomycetes</taxon>
        <taxon>Saccharomycetales</taxon>
        <taxon>Saccharomycetaceae</taxon>
        <taxon>Arxiozyma</taxon>
    </lineage>
</organism>
<feature type="compositionally biased region" description="Basic and acidic residues" evidence="1">
    <location>
        <begin position="418"/>
        <end position="435"/>
    </location>
</feature>
<dbReference type="PRINTS" id="PR02076">
    <property type="entry name" value="PROTEINFYV8"/>
</dbReference>
<evidence type="ECO:0008006" key="4">
    <source>
        <dbReference type="Google" id="ProtNLM"/>
    </source>
</evidence>
<feature type="compositionally biased region" description="Basic and acidic residues" evidence="1">
    <location>
        <begin position="36"/>
        <end position="49"/>
    </location>
</feature>
<evidence type="ECO:0000256" key="1">
    <source>
        <dbReference type="SAM" id="MobiDB-lite"/>
    </source>
</evidence>
<sequence>MSDPNVERKKSYRWVSASKVSYDGLDWNSSDDDSDDSRVYDQNNKHDDGVGGGKIENQIDNLPSLPKLNYLDNESIYRSLHENTEEQQYTSEIQDINSLKSSVTRLKNDDNALESNFNVLSLNKSSSSFDNHKNTDINSSAIKTIRSSGNSIISTSNHANILPLKKNLTSTPSRDINEDLDNLMEQISKEITPQLSRDNNGVFQQDYTITTNNDSNSNMESFVSAKESQSPYISKDRVVVDTENKVPQCGYLKQYLDSNAENNDIDNETDNSSNTNDDILSFTDSIKYQEDNNNLNDNLEREEELEHGDDDDVMLSEDDFKFHNKKLRESILESSDEEDNNNVSNDSIGDDYEHGHIYREEEGTSSCTEMKKGESKDPGDNLEISKSEYFGTITRNDQQDSASNGGNTEEGGGGCEDVSYKNDFVEGTDDDKQKDEEEESLSIPETVNDESSMNTDNTNEGEKYLDNIENDENEKLVFPNNDGDDDEADKRSVLKADGSETKNDNESVVSFKHETFVTMNRKSEQENEEKDDLTDDNDDAKTTESWKPDTESLRSGFVQETAKTVVPPPGFVFDENGKLVDLTPSSMKPRVVSTYSEIESGWNVFPTNYGGDSVELETIHDTKTLYDNSTIYNVPGLLTNNQNLPPLPDNINAETSAGIINRDKNTILNHQSTPMSSNVLNNSLTETTTPSASNMNINNDNNIQGLKNTPRIDLHNDMPETNINQIILSKTSHSSKLEKLNNYYDTLFRYDTGLQLWVQHSLNMPREEKETILDYKQSKIVKEAYANAEELSKKHTVSNTMASVNQNVNHLKKKVLQHTMNPKTLFSSIGKGVKL</sequence>
<feature type="compositionally biased region" description="Polar residues" evidence="1">
    <location>
        <begin position="393"/>
        <end position="403"/>
    </location>
</feature>
<reference evidence="3" key="1">
    <citation type="submission" date="2023-07" db="EMBL/GenBank/DDBJ databases">
        <title>A draft genome of Kazachstania heterogenica Y-27499.</title>
        <authorList>
            <person name="Donic C."/>
            <person name="Kralova J.S."/>
            <person name="Fidel L."/>
            <person name="Ben-Dor S."/>
            <person name="Jung S."/>
        </authorList>
    </citation>
    <scope>NUCLEOTIDE SEQUENCE [LARGE SCALE GENOMIC DNA]</scope>
    <source>
        <strain evidence="3">Y27499</strain>
    </source>
</reference>
<feature type="compositionally biased region" description="Polar residues" evidence="1">
    <location>
        <begin position="443"/>
        <end position="458"/>
    </location>
</feature>